<evidence type="ECO:0000313" key="3">
    <source>
        <dbReference type="Proteomes" id="UP000003075"/>
    </source>
</evidence>
<reference evidence="2 3" key="1">
    <citation type="journal article" date="2010" name="Appl. Microbiol. Biotechnol.">
        <title>Genotypic diversity in Oenococcus oeni by high-density microarray comparative genome hybridization and whole genome sequencing.</title>
        <authorList>
            <person name="Borneman A.R."/>
            <person name="Bartowsky E.J."/>
            <person name="McCarthy J."/>
            <person name="Chambers P.J."/>
        </authorList>
    </citation>
    <scope>NUCLEOTIDE SEQUENCE [LARGE SCALE GENOMIC DNA]</scope>
    <source>
        <strain evidence="2 3">AWRIB429</strain>
    </source>
</reference>
<name>D3LCN1_OENOE</name>
<dbReference type="Proteomes" id="UP000003075">
    <property type="component" value="Unassembled WGS sequence"/>
</dbReference>
<comment type="caution">
    <text evidence="2">The sequence shown here is derived from an EMBL/GenBank/DDBJ whole genome shotgun (WGS) entry which is preliminary data.</text>
</comment>
<gene>
    <name evidence="2" type="ORF">AWRIB429_2110</name>
</gene>
<dbReference type="EMBL" id="ACSE01000041">
    <property type="protein sequence ID" value="EFD87368.1"/>
    <property type="molecule type" value="Genomic_DNA"/>
</dbReference>
<feature type="region of interest" description="Disordered" evidence="1">
    <location>
        <begin position="61"/>
        <end position="81"/>
    </location>
</feature>
<accession>D3LCN1</accession>
<protein>
    <submittedName>
        <fullName evidence="2">Uncharacterized protein</fullName>
    </submittedName>
</protein>
<organism evidence="2 3">
    <name type="scientific">Oenococcus oeni AWRIB429</name>
    <dbReference type="NCBI Taxonomy" id="655225"/>
    <lineage>
        <taxon>Bacteria</taxon>
        <taxon>Bacillati</taxon>
        <taxon>Bacillota</taxon>
        <taxon>Bacilli</taxon>
        <taxon>Lactobacillales</taxon>
        <taxon>Lactobacillaceae</taxon>
        <taxon>Oenococcus</taxon>
    </lineage>
</organism>
<evidence type="ECO:0000256" key="1">
    <source>
        <dbReference type="SAM" id="MobiDB-lite"/>
    </source>
</evidence>
<dbReference type="AlphaFoldDB" id="D3LCN1"/>
<proteinExistence type="predicted"/>
<evidence type="ECO:0000313" key="2">
    <source>
        <dbReference type="EMBL" id="EFD87368.1"/>
    </source>
</evidence>
<sequence length="81" mass="8092">MADLGIGALVVDINISGAGVQGAVFAPAFPVIIAINVGLLETGGDMTGGGLNLFQQLMAHGDDDGSAEQQGDNDDEAHQAV</sequence>